<dbReference type="SUPFAM" id="SSF53474">
    <property type="entry name" value="alpha/beta-Hydrolases"/>
    <property type="match status" value="1"/>
</dbReference>
<dbReference type="EMBL" id="AP022587">
    <property type="protein sequence ID" value="BBY21931.1"/>
    <property type="molecule type" value="Genomic_DNA"/>
</dbReference>
<dbReference type="PANTHER" id="PTHR43798:SF31">
    <property type="entry name" value="AB HYDROLASE SUPERFAMILY PROTEIN YCLE"/>
    <property type="match status" value="1"/>
</dbReference>
<protein>
    <recommendedName>
        <fullName evidence="2">AB hydrolase-1 domain-containing protein</fullName>
    </recommendedName>
</protein>
<evidence type="ECO:0000259" key="2">
    <source>
        <dbReference type="Pfam" id="PF12697"/>
    </source>
</evidence>
<keyword evidence="1" id="KW-0378">Hydrolase</keyword>
<evidence type="ECO:0000256" key="1">
    <source>
        <dbReference type="ARBA" id="ARBA00022801"/>
    </source>
</evidence>
<dbReference type="Gene3D" id="3.40.50.1820">
    <property type="entry name" value="alpha/beta hydrolase"/>
    <property type="match status" value="1"/>
</dbReference>
<sequence>MVGESGVSGTEAGSGIEPPVEPWVRRALGLLERFAPAIGSKWAVELWCTPPAVDASLRMPPGVPPGEPLEARWDGHRIAGECWGDGPPVYLVHGWGGCRAHLGVFVKPLVEAGHRVIAFDLPSHNESEPGELAPGRTTIVECAEAVRAFVRTHGPARAIVGHSLGAKAAALAVARGAEAERLVFLAPMGDFSWYLDIFADRHGFGPRILGGLHRRLDRRLKMPLFDTDINRIATTLDTPPPLLIIHDPDDPDSPHDMSEKLADLWPGATLMTTRGLGRLAHYRILRHRPGINAAIDFIGRAEPVGETVSTGQDISR</sequence>
<name>A0A7I7Q729_9MYCO</name>
<organism evidence="3 4">
    <name type="scientific">Mycobacterium stomatepiae</name>
    <dbReference type="NCBI Taxonomy" id="470076"/>
    <lineage>
        <taxon>Bacteria</taxon>
        <taxon>Bacillati</taxon>
        <taxon>Actinomycetota</taxon>
        <taxon>Actinomycetes</taxon>
        <taxon>Mycobacteriales</taxon>
        <taxon>Mycobacteriaceae</taxon>
        <taxon>Mycobacterium</taxon>
        <taxon>Mycobacterium simiae complex</taxon>
    </lineage>
</organism>
<dbReference type="PANTHER" id="PTHR43798">
    <property type="entry name" value="MONOACYLGLYCEROL LIPASE"/>
    <property type="match status" value="1"/>
</dbReference>
<dbReference type="GO" id="GO:0016787">
    <property type="term" value="F:hydrolase activity"/>
    <property type="evidence" value="ECO:0007669"/>
    <property type="project" value="UniProtKB-KW"/>
</dbReference>
<dbReference type="GO" id="GO:0016020">
    <property type="term" value="C:membrane"/>
    <property type="evidence" value="ECO:0007669"/>
    <property type="project" value="TreeGrafter"/>
</dbReference>
<proteinExistence type="predicted"/>
<feature type="domain" description="AB hydrolase-1" evidence="2">
    <location>
        <begin position="89"/>
        <end position="270"/>
    </location>
</feature>
<dbReference type="Pfam" id="PF12697">
    <property type="entry name" value="Abhydrolase_6"/>
    <property type="match status" value="1"/>
</dbReference>
<dbReference type="KEGG" id="msto:MSTO_21360"/>
<dbReference type="RefSeq" id="WP_163789925.1">
    <property type="nucleotide sequence ID" value="NZ_AP022587.1"/>
</dbReference>
<dbReference type="AlphaFoldDB" id="A0A7I7Q729"/>
<reference evidence="3 4" key="1">
    <citation type="journal article" date="2019" name="Emerg. Microbes Infect.">
        <title>Comprehensive subspecies identification of 175 nontuberculous mycobacteria species based on 7547 genomic profiles.</title>
        <authorList>
            <person name="Matsumoto Y."/>
            <person name="Kinjo T."/>
            <person name="Motooka D."/>
            <person name="Nabeya D."/>
            <person name="Jung N."/>
            <person name="Uechi K."/>
            <person name="Horii T."/>
            <person name="Iida T."/>
            <person name="Fujita J."/>
            <person name="Nakamura S."/>
        </authorList>
    </citation>
    <scope>NUCLEOTIDE SEQUENCE [LARGE SCALE GENOMIC DNA]</scope>
    <source>
        <strain evidence="3 4">JCM 17783</strain>
    </source>
</reference>
<dbReference type="InterPro" id="IPR029058">
    <property type="entry name" value="AB_hydrolase_fold"/>
</dbReference>
<evidence type="ECO:0000313" key="4">
    <source>
        <dbReference type="Proteomes" id="UP000467130"/>
    </source>
</evidence>
<dbReference type="InterPro" id="IPR050266">
    <property type="entry name" value="AB_hydrolase_sf"/>
</dbReference>
<keyword evidence="4" id="KW-1185">Reference proteome</keyword>
<gene>
    <name evidence="3" type="ORF">MSTO_21360</name>
</gene>
<dbReference type="InterPro" id="IPR000073">
    <property type="entry name" value="AB_hydrolase_1"/>
</dbReference>
<dbReference type="Proteomes" id="UP000467130">
    <property type="component" value="Chromosome"/>
</dbReference>
<accession>A0A7I7Q729</accession>
<evidence type="ECO:0000313" key="3">
    <source>
        <dbReference type="EMBL" id="BBY21931.1"/>
    </source>
</evidence>